<dbReference type="InterPro" id="IPR002156">
    <property type="entry name" value="RNaseH_domain"/>
</dbReference>
<reference evidence="3 4" key="1">
    <citation type="submission" date="2017-03" db="EMBL/GenBank/DDBJ databases">
        <title>Genome of the blue death feigning beetle - Asbolus verrucosus.</title>
        <authorList>
            <person name="Rider S.D."/>
        </authorList>
    </citation>
    <scope>NUCLEOTIDE SEQUENCE [LARGE SCALE GENOMIC DNA]</scope>
    <source>
        <strain evidence="3">Butters</strain>
        <tissue evidence="3">Head and leg muscle</tissue>
    </source>
</reference>
<dbReference type="InterPro" id="IPR050092">
    <property type="entry name" value="RNase_H"/>
</dbReference>
<dbReference type="GO" id="GO:0003676">
    <property type="term" value="F:nucleic acid binding"/>
    <property type="evidence" value="ECO:0007669"/>
    <property type="project" value="InterPro"/>
</dbReference>
<evidence type="ECO:0000313" key="3">
    <source>
        <dbReference type="EMBL" id="RZC37493.1"/>
    </source>
</evidence>
<comment type="caution">
    <text evidence="3">The sequence shown here is derived from an EMBL/GenBank/DDBJ whole genome shotgun (WGS) entry which is preliminary data.</text>
</comment>
<dbReference type="Gene3D" id="3.30.420.10">
    <property type="entry name" value="Ribonuclease H-like superfamily/Ribonuclease H"/>
    <property type="match status" value="1"/>
</dbReference>
<dbReference type="OrthoDB" id="407198at2759"/>
<dbReference type="EMBL" id="QDEB01052264">
    <property type="protein sequence ID" value="RZC37493.1"/>
    <property type="molecule type" value="Genomic_DNA"/>
</dbReference>
<dbReference type="GO" id="GO:0004523">
    <property type="term" value="F:RNA-DNA hybrid ribonuclease activity"/>
    <property type="evidence" value="ECO:0007669"/>
    <property type="project" value="InterPro"/>
</dbReference>
<keyword evidence="4" id="KW-1185">Reference proteome</keyword>
<evidence type="ECO:0000259" key="2">
    <source>
        <dbReference type="PROSITE" id="PS50879"/>
    </source>
</evidence>
<accession>A0A482VY31</accession>
<dbReference type="PANTHER" id="PTHR10642:SF31">
    <property type="entry name" value="RIBONUCLEASE H1"/>
    <property type="match status" value="1"/>
</dbReference>
<dbReference type="Pfam" id="PF00075">
    <property type="entry name" value="RNase_H"/>
    <property type="match status" value="1"/>
</dbReference>
<dbReference type="InterPro" id="IPR036397">
    <property type="entry name" value="RNaseH_sf"/>
</dbReference>
<dbReference type="PANTHER" id="PTHR10642">
    <property type="entry name" value="RIBONUCLEASE H1"/>
    <property type="match status" value="1"/>
</dbReference>
<protein>
    <submittedName>
        <fullName evidence="3">Ribonuclease H1</fullName>
    </submittedName>
</protein>
<sequence>MKNNGYVLVYTDGACENNGKASAKAGLGVWFGENRPLNLSKPVKGKATNNAGKIQACIWAGKIAKQNSKDTFFYHIRITSINKLKIHTDSQFTINSTTKWIHNWKKNNWKLAGGKSDVKNKEDFKELDKLCQTIDIK</sequence>
<organism evidence="3 4">
    <name type="scientific">Asbolus verrucosus</name>
    <name type="common">Desert ironclad beetle</name>
    <dbReference type="NCBI Taxonomy" id="1661398"/>
    <lineage>
        <taxon>Eukaryota</taxon>
        <taxon>Metazoa</taxon>
        <taxon>Ecdysozoa</taxon>
        <taxon>Arthropoda</taxon>
        <taxon>Hexapoda</taxon>
        <taxon>Insecta</taxon>
        <taxon>Pterygota</taxon>
        <taxon>Neoptera</taxon>
        <taxon>Endopterygota</taxon>
        <taxon>Coleoptera</taxon>
        <taxon>Polyphaga</taxon>
        <taxon>Cucujiformia</taxon>
        <taxon>Tenebrionidae</taxon>
        <taxon>Pimeliinae</taxon>
        <taxon>Asbolus</taxon>
    </lineage>
</organism>
<dbReference type="PROSITE" id="PS50879">
    <property type="entry name" value="RNASE_H_1"/>
    <property type="match status" value="1"/>
</dbReference>
<dbReference type="AlphaFoldDB" id="A0A482VY31"/>
<comment type="similarity">
    <text evidence="1">Belongs to the RNase H family.</text>
</comment>
<feature type="non-terminal residue" evidence="3">
    <location>
        <position position="137"/>
    </location>
</feature>
<proteinExistence type="inferred from homology"/>
<gene>
    <name evidence="3" type="ORF">BDFB_014657</name>
</gene>
<dbReference type="GO" id="GO:0043137">
    <property type="term" value="P:DNA replication, removal of RNA primer"/>
    <property type="evidence" value="ECO:0007669"/>
    <property type="project" value="TreeGrafter"/>
</dbReference>
<dbReference type="STRING" id="1661398.A0A482VY31"/>
<evidence type="ECO:0000313" key="4">
    <source>
        <dbReference type="Proteomes" id="UP000292052"/>
    </source>
</evidence>
<feature type="domain" description="RNase H type-1" evidence="2">
    <location>
        <begin position="3"/>
        <end position="137"/>
    </location>
</feature>
<name>A0A482VY31_ASBVE</name>
<dbReference type="SUPFAM" id="SSF53098">
    <property type="entry name" value="Ribonuclease H-like"/>
    <property type="match status" value="1"/>
</dbReference>
<dbReference type="InterPro" id="IPR012337">
    <property type="entry name" value="RNaseH-like_sf"/>
</dbReference>
<dbReference type="Proteomes" id="UP000292052">
    <property type="component" value="Unassembled WGS sequence"/>
</dbReference>
<dbReference type="CDD" id="cd09280">
    <property type="entry name" value="RNase_HI_eukaryote_like"/>
    <property type="match status" value="1"/>
</dbReference>
<evidence type="ECO:0000256" key="1">
    <source>
        <dbReference type="ARBA" id="ARBA00005300"/>
    </source>
</evidence>